<dbReference type="Pfam" id="PF12728">
    <property type="entry name" value="HTH_17"/>
    <property type="match status" value="1"/>
</dbReference>
<reference evidence="2 3" key="1">
    <citation type="submission" date="2020-06" db="EMBL/GenBank/DDBJ databases">
        <title>Complete genome of Paenibacillus barcinonensis KACC11450.</title>
        <authorList>
            <person name="Kim M."/>
            <person name="Park Y.-J."/>
            <person name="Shin J.-H."/>
        </authorList>
    </citation>
    <scope>NUCLEOTIDE SEQUENCE [LARGE SCALE GENOMIC DNA]</scope>
    <source>
        <strain evidence="2 3">KACC11450</strain>
    </source>
</reference>
<dbReference type="EMBL" id="CP054614">
    <property type="protein sequence ID" value="QKS60130.1"/>
    <property type="molecule type" value="Genomic_DNA"/>
</dbReference>
<evidence type="ECO:0000313" key="2">
    <source>
        <dbReference type="EMBL" id="QKS60130.1"/>
    </source>
</evidence>
<dbReference type="Proteomes" id="UP000509327">
    <property type="component" value="Chromosome"/>
</dbReference>
<accession>A0ABX6QD32</accession>
<dbReference type="InterPro" id="IPR010093">
    <property type="entry name" value="SinI_DNA-bd"/>
</dbReference>
<keyword evidence="3" id="KW-1185">Reference proteome</keyword>
<dbReference type="InterPro" id="IPR041657">
    <property type="entry name" value="HTH_17"/>
</dbReference>
<dbReference type="NCBIfam" id="TIGR01764">
    <property type="entry name" value="excise"/>
    <property type="match status" value="1"/>
</dbReference>
<evidence type="ECO:0000259" key="1">
    <source>
        <dbReference type="Pfam" id="PF12728"/>
    </source>
</evidence>
<organism evidence="2 3">
    <name type="scientific">Paenibacillus barcinonensis</name>
    <dbReference type="NCBI Taxonomy" id="198119"/>
    <lineage>
        <taxon>Bacteria</taxon>
        <taxon>Bacillati</taxon>
        <taxon>Bacillota</taxon>
        <taxon>Bacilli</taxon>
        <taxon>Bacillales</taxon>
        <taxon>Paenibacillaceae</taxon>
        <taxon>Paenibacillus</taxon>
    </lineage>
</organism>
<feature type="domain" description="Helix-turn-helix" evidence="1">
    <location>
        <begin position="50"/>
        <end position="94"/>
    </location>
</feature>
<protein>
    <submittedName>
        <fullName evidence="2">Helix-turn-helix domain-containing protein</fullName>
    </submittedName>
</protein>
<gene>
    <name evidence="2" type="ORF">HUB98_13360</name>
</gene>
<sequence length="106" mass="12419">MVYRGRGVFLTSTVSFIEVIRADIKRELREELLSELQPELERMIYANVFEVKEAARYLKVSTSTLRRMVKDREIDHFRIRDVLHFRQIDLDNYVSGLIVKQSAGGS</sequence>
<proteinExistence type="predicted"/>
<name>A0ABX6QD32_PAEBA</name>
<evidence type="ECO:0000313" key="3">
    <source>
        <dbReference type="Proteomes" id="UP000509327"/>
    </source>
</evidence>